<dbReference type="PANTHER" id="PTHR21569:SF1">
    <property type="entry name" value="SMALL RIBOSOMAL SUBUNIT PROTEIN US9M"/>
    <property type="match status" value="1"/>
</dbReference>
<feature type="region of interest" description="Disordered" evidence="9">
    <location>
        <begin position="328"/>
        <end position="357"/>
    </location>
</feature>
<keyword evidence="6" id="KW-0687">Ribonucleoprotein</keyword>
<accession>A0A671LK20</accession>
<name>A0A671LK20_9TELE</name>
<dbReference type="InterPro" id="IPR020568">
    <property type="entry name" value="Ribosomal_Su5_D2-typ_SF"/>
</dbReference>
<dbReference type="GO" id="GO:0005763">
    <property type="term" value="C:mitochondrial small ribosomal subunit"/>
    <property type="evidence" value="ECO:0007669"/>
    <property type="project" value="TreeGrafter"/>
</dbReference>
<organism evidence="10 11">
    <name type="scientific">Sinocyclocheilus anshuiensis</name>
    <dbReference type="NCBI Taxonomy" id="1608454"/>
    <lineage>
        <taxon>Eukaryota</taxon>
        <taxon>Metazoa</taxon>
        <taxon>Chordata</taxon>
        <taxon>Craniata</taxon>
        <taxon>Vertebrata</taxon>
        <taxon>Euteleostomi</taxon>
        <taxon>Actinopterygii</taxon>
        <taxon>Neopterygii</taxon>
        <taxon>Teleostei</taxon>
        <taxon>Ostariophysi</taxon>
        <taxon>Cypriniformes</taxon>
        <taxon>Cyprinidae</taxon>
        <taxon>Cyprininae</taxon>
        <taxon>Sinocyclocheilus</taxon>
    </lineage>
</organism>
<dbReference type="Ensembl" id="ENSSANT00000021500.1">
    <property type="protein sequence ID" value="ENSSANP00000020161.1"/>
    <property type="gene ID" value="ENSSANG00000010483.1"/>
</dbReference>
<comment type="similarity">
    <text evidence="2">Belongs to the universal ribosomal protein uS9 family.</text>
</comment>
<dbReference type="AlphaFoldDB" id="A0A671LK20"/>
<evidence type="ECO:0000256" key="7">
    <source>
        <dbReference type="ARBA" id="ARBA00039318"/>
    </source>
</evidence>
<evidence type="ECO:0000313" key="11">
    <source>
        <dbReference type="Proteomes" id="UP000472260"/>
    </source>
</evidence>
<keyword evidence="5" id="KW-0496">Mitochondrion</keyword>
<dbReference type="InterPro" id="IPR023035">
    <property type="entry name" value="Ribosomal_uS9_bac/plastid"/>
</dbReference>
<keyword evidence="4" id="KW-0689">Ribosomal protein</keyword>
<evidence type="ECO:0000256" key="1">
    <source>
        <dbReference type="ARBA" id="ARBA00004173"/>
    </source>
</evidence>
<dbReference type="GO" id="GO:0003723">
    <property type="term" value="F:RNA binding"/>
    <property type="evidence" value="ECO:0007669"/>
    <property type="project" value="TreeGrafter"/>
</dbReference>
<dbReference type="Proteomes" id="UP000472260">
    <property type="component" value="Unassembled WGS sequence"/>
</dbReference>
<reference evidence="10" key="2">
    <citation type="submission" date="2025-09" db="UniProtKB">
        <authorList>
            <consortium name="Ensembl"/>
        </authorList>
    </citation>
    <scope>IDENTIFICATION</scope>
</reference>
<gene>
    <name evidence="10" type="primary">mrps9</name>
</gene>
<dbReference type="NCBIfam" id="NF001099">
    <property type="entry name" value="PRK00132.1"/>
    <property type="match status" value="1"/>
</dbReference>
<evidence type="ECO:0000256" key="8">
    <source>
        <dbReference type="ARBA" id="ARBA00076042"/>
    </source>
</evidence>
<dbReference type="Pfam" id="PF00380">
    <property type="entry name" value="Ribosomal_S9"/>
    <property type="match status" value="1"/>
</dbReference>
<evidence type="ECO:0000256" key="4">
    <source>
        <dbReference type="ARBA" id="ARBA00022980"/>
    </source>
</evidence>
<dbReference type="SUPFAM" id="SSF54211">
    <property type="entry name" value="Ribosomal protein S5 domain 2-like"/>
    <property type="match status" value="1"/>
</dbReference>
<evidence type="ECO:0000256" key="6">
    <source>
        <dbReference type="ARBA" id="ARBA00023274"/>
    </source>
</evidence>
<comment type="subcellular location">
    <subcellularLocation>
        <location evidence="1">Mitochondrion</location>
    </subcellularLocation>
</comment>
<dbReference type="InterPro" id="IPR014721">
    <property type="entry name" value="Ribsml_uS5_D2-typ_fold_subgr"/>
</dbReference>
<evidence type="ECO:0000313" key="10">
    <source>
        <dbReference type="Ensembl" id="ENSSANP00000020161.1"/>
    </source>
</evidence>
<dbReference type="FunFam" id="3.30.230.10:FF:000035">
    <property type="entry name" value="28S ribosomal protein S9, mitochondrial"/>
    <property type="match status" value="1"/>
</dbReference>
<proteinExistence type="inferred from homology"/>
<dbReference type="GO" id="GO:0005743">
    <property type="term" value="C:mitochondrial inner membrane"/>
    <property type="evidence" value="ECO:0007669"/>
    <property type="project" value="UniProtKB-ARBA"/>
</dbReference>
<dbReference type="GO" id="GO:0006412">
    <property type="term" value="P:translation"/>
    <property type="evidence" value="ECO:0007669"/>
    <property type="project" value="InterPro"/>
</dbReference>
<keyword evidence="11" id="KW-1185">Reference proteome</keyword>
<evidence type="ECO:0000256" key="3">
    <source>
        <dbReference type="ARBA" id="ARBA00022946"/>
    </source>
</evidence>
<dbReference type="PANTHER" id="PTHR21569">
    <property type="entry name" value="RIBOSOMAL PROTEIN S9"/>
    <property type="match status" value="1"/>
</dbReference>
<protein>
    <recommendedName>
        <fullName evidence="7">Small ribosomal subunit protein uS9m</fullName>
    </recommendedName>
    <alternativeName>
        <fullName evidence="8">28S ribosomal protein S9, mitochondrial</fullName>
    </alternativeName>
</protein>
<evidence type="ECO:0000256" key="9">
    <source>
        <dbReference type="SAM" id="MobiDB-lite"/>
    </source>
</evidence>
<sequence length="357" mass="41539">MVNWETRGRVYFSLQICVSSSLWKKNLAAAGPQKFTLEFINKQVEEFEIGKRHLANMMGEDPETFTQEDTDRSIAYLFPSGLFEKRARPVMKHPEEIFPKQTAIQWDAEGRPFHFLFYTGQQSYYSLLHDVYEKILAMERHQDKMRNKGLFMSETKQIRWLLKEEIEEYLVENISDHDYMRMIQLMEKLLSMPYCSLEEEFILKFRKQLEVQSSKHEIPALQYDPQGVTFCVADGRRKTAKASITLRDSGSGNITINGRNYLHYFPLLQDREQLMFPLHFVGMLGRFDVEGSVEGSGHSAQAGALRLAISRALLSFVSEGEVEKMRQAGLLTADPRIKERKKPGQEGARKKFTWKKR</sequence>
<evidence type="ECO:0000256" key="5">
    <source>
        <dbReference type="ARBA" id="ARBA00023128"/>
    </source>
</evidence>
<keyword evidence="3" id="KW-0809">Transit peptide</keyword>
<reference evidence="10" key="1">
    <citation type="submission" date="2025-08" db="UniProtKB">
        <authorList>
            <consortium name="Ensembl"/>
        </authorList>
    </citation>
    <scope>IDENTIFICATION</scope>
</reference>
<dbReference type="Gene3D" id="3.30.230.10">
    <property type="match status" value="1"/>
</dbReference>
<dbReference type="InterPro" id="IPR000754">
    <property type="entry name" value="Ribosomal_uS9"/>
</dbReference>
<dbReference type="GO" id="GO:0003735">
    <property type="term" value="F:structural constituent of ribosome"/>
    <property type="evidence" value="ECO:0007669"/>
    <property type="project" value="InterPro"/>
</dbReference>
<evidence type="ECO:0000256" key="2">
    <source>
        <dbReference type="ARBA" id="ARBA00005251"/>
    </source>
</evidence>